<evidence type="ECO:0000313" key="2">
    <source>
        <dbReference type="Proteomes" id="UP001165653"/>
    </source>
</evidence>
<organism evidence="1 2">
    <name type="scientific">Luteolibacter rhizosphaerae</name>
    <dbReference type="NCBI Taxonomy" id="2989719"/>
    <lineage>
        <taxon>Bacteria</taxon>
        <taxon>Pseudomonadati</taxon>
        <taxon>Verrucomicrobiota</taxon>
        <taxon>Verrucomicrobiia</taxon>
        <taxon>Verrucomicrobiales</taxon>
        <taxon>Verrucomicrobiaceae</taxon>
        <taxon>Luteolibacter</taxon>
    </lineage>
</organism>
<dbReference type="EMBL" id="JAPDDR010000023">
    <property type="protein sequence ID" value="MCW1916990.1"/>
    <property type="molecule type" value="Genomic_DNA"/>
</dbReference>
<proteinExistence type="predicted"/>
<protein>
    <submittedName>
        <fullName evidence="1">Uncharacterized protein</fullName>
    </submittedName>
</protein>
<evidence type="ECO:0000313" key="1">
    <source>
        <dbReference type="EMBL" id="MCW1916990.1"/>
    </source>
</evidence>
<accession>A0ABT3GAY7</accession>
<dbReference type="RefSeq" id="WP_264516610.1">
    <property type="nucleotide sequence ID" value="NZ_JAPDDR010000023.1"/>
</dbReference>
<comment type="caution">
    <text evidence="1">The sequence shown here is derived from an EMBL/GenBank/DDBJ whole genome shotgun (WGS) entry which is preliminary data.</text>
</comment>
<gene>
    <name evidence="1" type="ORF">OJ996_25600</name>
</gene>
<dbReference type="Proteomes" id="UP001165653">
    <property type="component" value="Unassembled WGS sequence"/>
</dbReference>
<sequence>MSEVQMETTNNKPRIVLFRRRHVFLGDDYVGKYDANRRKLVMQEEHEDKRALVRAWFKSRLGICPGKGK</sequence>
<reference evidence="1" key="1">
    <citation type="submission" date="2022-10" db="EMBL/GenBank/DDBJ databases">
        <title>Luteolibacter sp. GHJ8, whole genome shotgun sequencing project.</title>
        <authorList>
            <person name="Zhao G."/>
            <person name="Shen L."/>
        </authorList>
    </citation>
    <scope>NUCLEOTIDE SEQUENCE</scope>
    <source>
        <strain evidence="1">GHJ8</strain>
    </source>
</reference>
<keyword evidence="2" id="KW-1185">Reference proteome</keyword>
<name>A0ABT3GAY7_9BACT</name>